<proteinExistence type="predicted"/>
<dbReference type="Proteomes" id="UP001293254">
    <property type="component" value="Unassembled WGS sequence"/>
</dbReference>
<feature type="compositionally biased region" description="Basic and acidic residues" evidence="1">
    <location>
        <begin position="62"/>
        <end position="78"/>
    </location>
</feature>
<accession>A0AAE2D0P4</accession>
<name>A0AAE2D0P4_9LAMI</name>
<evidence type="ECO:0000313" key="2">
    <source>
        <dbReference type="EMBL" id="KAK4441692.1"/>
    </source>
</evidence>
<reference evidence="2" key="1">
    <citation type="submission" date="2020-06" db="EMBL/GenBank/DDBJ databases">
        <authorList>
            <person name="Li T."/>
            <person name="Hu X."/>
            <person name="Zhang T."/>
            <person name="Song X."/>
            <person name="Zhang H."/>
            <person name="Dai N."/>
            <person name="Sheng W."/>
            <person name="Hou X."/>
            <person name="Wei L."/>
        </authorList>
    </citation>
    <scope>NUCLEOTIDE SEQUENCE</scope>
    <source>
        <strain evidence="2">3651</strain>
        <tissue evidence="2">Leaf</tissue>
    </source>
</reference>
<comment type="caution">
    <text evidence="2">The sequence shown here is derived from an EMBL/GenBank/DDBJ whole genome shotgun (WGS) entry which is preliminary data.</text>
</comment>
<feature type="compositionally biased region" description="Pro residues" evidence="1">
    <location>
        <begin position="46"/>
        <end position="56"/>
    </location>
</feature>
<gene>
    <name evidence="2" type="ORF">Salat_0504100</name>
</gene>
<evidence type="ECO:0000256" key="1">
    <source>
        <dbReference type="SAM" id="MobiDB-lite"/>
    </source>
</evidence>
<protein>
    <submittedName>
        <fullName evidence="2">Uncharacterized protein</fullName>
    </submittedName>
</protein>
<sequence>MLFLLAKVESIWVPNPPIDPNTPLCASQFALANRACSLLPYTSVPPPAPPAPPAGPQPGYCRRREHEHEHEHEHGHVHWRERRRPARGMLPVVEEVDNACVCEVLLYLPSFLTRPLHNYSVSSTKTCDVTV</sequence>
<evidence type="ECO:0000313" key="3">
    <source>
        <dbReference type="Proteomes" id="UP001293254"/>
    </source>
</evidence>
<dbReference type="AlphaFoldDB" id="A0AAE2D0P4"/>
<reference evidence="2" key="2">
    <citation type="journal article" date="2024" name="Plant">
        <title>Genomic evolution and insights into agronomic trait innovations of Sesamum species.</title>
        <authorList>
            <person name="Miao H."/>
            <person name="Wang L."/>
            <person name="Qu L."/>
            <person name="Liu H."/>
            <person name="Sun Y."/>
            <person name="Le M."/>
            <person name="Wang Q."/>
            <person name="Wei S."/>
            <person name="Zheng Y."/>
            <person name="Lin W."/>
            <person name="Duan Y."/>
            <person name="Cao H."/>
            <person name="Xiong S."/>
            <person name="Wang X."/>
            <person name="Wei L."/>
            <person name="Li C."/>
            <person name="Ma Q."/>
            <person name="Ju M."/>
            <person name="Zhao R."/>
            <person name="Li G."/>
            <person name="Mu C."/>
            <person name="Tian Q."/>
            <person name="Mei H."/>
            <person name="Zhang T."/>
            <person name="Gao T."/>
            <person name="Zhang H."/>
        </authorList>
    </citation>
    <scope>NUCLEOTIDE SEQUENCE</scope>
    <source>
        <strain evidence="2">3651</strain>
    </source>
</reference>
<feature type="region of interest" description="Disordered" evidence="1">
    <location>
        <begin position="46"/>
        <end position="81"/>
    </location>
</feature>
<keyword evidence="3" id="KW-1185">Reference proteome</keyword>
<dbReference type="EMBL" id="JACGWO010000001">
    <property type="protein sequence ID" value="KAK4441692.1"/>
    <property type="molecule type" value="Genomic_DNA"/>
</dbReference>
<organism evidence="2 3">
    <name type="scientific">Sesamum alatum</name>
    <dbReference type="NCBI Taxonomy" id="300844"/>
    <lineage>
        <taxon>Eukaryota</taxon>
        <taxon>Viridiplantae</taxon>
        <taxon>Streptophyta</taxon>
        <taxon>Embryophyta</taxon>
        <taxon>Tracheophyta</taxon>
        <taxon>Spermatophyta</taxon>
        <taxon>Magnoliopsida</taxon>
        <taxon>eudicotyledons</taxon>
        <taxon>Gunneridae</taxon>
        <taxon>Pentapetalae</taxon>
        <taxon>asterids</taxon>
        <taxon>lamiids</taxon>
        <taxon>Lamiales</taxon>
        <taxon>Pedaliaceae</taxon>
        <taxon>Sesamum</taxon>
    </lineage>
</organism>